<keyword evidence="2" id="KW-1185">Reference proteome</keyword>
<evidence type="ECO:0000313" key="2">
    <source>
        <dbReference type="Proteomes" id="UP000035068"/>
    </source>
</evidence>
<gene>
    <name evidence="1" type="ORF">GFER_08405</name>
</gene>
<protein>
    <recommendedName>
        <fullName evidence="3">Cell division protein ZapA</fullName>
    </recommendedName>
</protein>
<name>A0A0C2EEK1_9BACT</name>
<dbReference type="SUPFAM" id="SSF102829">
    <property type="entry name" value="Cell division protein ZapA-like"/>
    <property type="match status" value="1"/>
</dbReference>
<accession>A0A0C2EEK1</accession>
<dbReference type="EMBL" id="JWJD01000002">
    <property type="protein sequence ID" value="KIH77053.1"/>
    <property type="molecule type" value="Genomic_DNA"/>
</dbReference>
<sequence>MQEVVDFIHRSLAEVSGRQKAVDTLDVAVLTLLNVAGSYLHLKQSAAVGERRLDVLLEKLDRFIPDGGEASR</sequence>
<comment type="caution">
    <text evidence="1">The sequence shown here is derived from an EMBL/GenBank/DDBJ whole genome shotgun (WGS) entry which is preliminary data.</text>
</comment>
<reference evidence="1 2" key="1">
    <citation type="submission" date="2014-12" db="EMBL/GenBank/DDBJ databases">
        <title>Genomes of Geoalkalibacter ferrihydriticus and Geoalkalibacter subterraneus, two haloalkaliphilic metal-reducing members of the Geobacteraceae.</title>
        <authorList>
            <person name="Badalamenti J.P."/>
            <person name="Torres C.I."/>
            <person name="Krajmalnik-Brown R."/>
            <person name="Bond D.R."/>
        </authorList>
    </citation>
    <scope>NUCLEOTIDE SEQUENCE [LARGE SCALE GENOMIC DNA]</scope>
    <source>
        <strain evidence="1 2">DSM 17813</strain>
    </source>
</reference>
<evidence type="ECO:0000313" key="1">
    <source>
        <dbReference type="EMBL" id="KIH77053.1"/>
    </source>
</evidence>
<dbReference type="Proteomes" id="UP000035068">
    <property type="component" value="Unassembled WGS sequence"/>
</dbReference>
<organism evidence="1 2">
    <name type="scientific">Geoalkalibacter ferrihydriticus DSM 17813</name>
    <dbReference type="NCBI Taxonomy" id="1121915"/>
    <lineage>
        <taxon>Bacteria</taxon>
        <taxon>Pseudomonadati</taxon>
        <taxon>Thermodesulfobacteriota</taxon>
        <taxon>Desulfuromonadia</taxon>
        <taxon>Desulfuromonadales</taxon>
        <taxon>Geoalkalibacteraceae</taxon>
        <taxon>Geoalkalibacter</taxon>
    </lineage>
</organism>
<dbReference type="InterPro" id="IPR036192">
    <property type="entry name" value="Cell_div_ZapA-like_sf"/>
</dbReference>
<dbReference type="AlphaFoldDB" id="A0A0C2EEK1"/>
<dbReference type="Pfam" id="PF05164">
    <property type="entry name" value="ZapA"/>
    <property type="match status" value="1"/>
</dbReference>
<dbReference type="InterPro" id="IPR007838">
    <property type="entry name" value="Cell_div_ZapA-like"/>
</dbReference>
<evidence type="ECO:0008006" key="3">
    <source>
        <dbReference type="Google" id="ProtNLM"/>
    </source>
</evidence>
<proteinExistence type="predicted"/>